<proteinExistence type="predicted"/>
<feature type="region of interest" description="Disordered" evidence="1">
    <location>
        <begin position="211"/>
        <end position="289"/>
    </location>
</feature>
<feature type="region of interest" description="Disordered" evidence="1">
    <location>
        <begin position="308"/>
        <end position="352"/>
    </location>
</feature>
<feature type="compositionally biased region" description="Polar residues" evidence="1">
    <location>
        <begin position="338"/>
        <end position="352"/>
    </location>
</feature>
<dbReference type="InterPro" id="IPR014729">
    <property type="entry name" value="Rossmann-like_a/b/a_fold"/>
</dbReference>
<dbReference type="Proteomes" id="UP001280581">
    <property type="component" value="Unassembled WGS sequence"/>
</dbReference>
<feature type="compositionally biased region" description="Acidic residues" evidence="1">
    <location>
        <begin position="239"/>
        <end position="259"/>
    </location>
</feature>
<dbReference type="Gene3D" id="3.40.50.620">
    <property type="entry name" value="HUPs"/>
    <property type="match status" value="1"/>
</dbReference>
<name>A0AAN6RH54_9PLEO</name>
<dbReference type="PANTHER" id="PTHR46100:SF4">
    <property type="entry name" value="USPA DOMAIN-CONTAINING PROTEIN"/>
    <property type="match status" value="1"/>
</dbReference>
<dbReference type="InterPro" id="IPR010730">
    <property type="entry name" value="HET"/>
</dbReference>
<feature type="compositionally biased region" description="Polar residues" evidence="1">
    <location>
        <begin position="155"/>
        <end position="170"/>
    </location>
</feature>
<keyword evidence="4" id="KW-1185">Reference proteome</keyword>
<dbReference type="AlphaFoldDB" id="A0AAN6RH54"/>
<evidence type="ECO:0000313" key="4">
    <source>
        <dbReference type="Proteomes" id="UP001280581"/>
    </source>
</evidence>
<feature type="region of interest" description="Disordered" evidence="1">
    <location>
        <begin position="113"/>
        <end position="181"/>
    </location>
</feature>
<gene>
    <name evidence="3" type="ORF">GRF29_44g1328261</name>
</gene>
<dbReference type="SUPFAM" id="SSF52402">
    <property type="entry name" value="Adenine nucleotide alpha hydrolases-like"/>
    <property type="match status" value="1"/>
</dbReference>
<feature type="domain" description="Heterokaryon incompatibility" evidence="2">
    <location>
        <begin position="643"/>
        <end position="804"/>
    </location>
</feature>
<evidence type="ECO:0000313" key="3">
    <source>
        <dbReference type="EMBL" id="KAK3210003.1"/>
    </source>
</evidence>
<feature type="compositionally biased region" description="Basic and acidic residues" evidence="1">
    <location>
        <begin position="54"/>
        <end position="63"/>
    </location>
</feature>
<feature type="region of interest" description="Disordered" evidence="1">
    <location>
        <begin position="478"/>
        <end position="510"/>
    </location>
</feature>
<evidence type="ECO:0000256" key="1">
    <source>
        <dbReference type="SAM" id="MobiDB-lite"/>
    </source>
</evidence>
<protein>
    <recommendedName>
        <fullName evidence="2">Heterokaryon incompatibility domain-containing protein</fullName>
    </recommendedName>
</protein>
<organism evidence="3 4">
    <name type="scientific">Pseudopithomyces chartarum</name>
    <dbReference type="NCBI Taxonomy" id="1892770"/>
    <lineage>
        <taxon>Eukaryota</taxon>
        <taxon>Fungi</taxon>
        <taxon>Dikarya</taxon>
        <taxon>Ascomycota</taxon>
        <taxon>Pezizomycotina</taxon>
        <taxon>Dothideomycetes</taxon>
        <taxon>Pleosporomycetidae</taxon>
        <taxon>Pleosporales</taxon>
        <taxon>Massarineae</taxon>
        <taxon>Didymosphaeriaceae</taxon>
        <taxon>Pseudopithomyces</taxon>
    </lineage>
</organism>
<accession>A0AAN6RH54</accession>
<evidence type="ECO:0000259" key="2">
    <source>
        <dbReference type="Pfam" id="PF06985"/>
    </source>
</evidence>
<feature type="region of interest" description="Disordered" evidence="1">
    <location>
        <begin position="16"/>
        <end position="91"/>
    </location>
</feature>
<dbReference type="CDD" id="cd23659">
    <property type="entry name" value="USP_At3g01520-like"/>
    <property type="match status" value="1"/>
</dbReference>
<dbReference type="PANTHER" id="PTHR46100">
    <property type="entry name" value="IMP2'P"/>
    <property type="match status" value="1"/>
</dbReference>
<sequence length="1124" mass="122480">MSMEAALDEERKEVLALLENTRANSGRSGSPHIGGRAQSPAMGMSPVRSMLDVGTKHRADWSHLGKGKRSSSRGSNPSSPPPSSRSFGGAAVNPESQYQFSMLPSIDAHALPKRVSQGGKASTSNKPRAMSSVYGDQSGKLHPSKDRDRHGSFGGFQTSKADSPGRSQSPGGRMLPSPNKYVTESGKVIDMSTAYLKLSDANLSQSGGSLANLPLRKGSDPTKGESLAPGGGVRLATDDYGDDEAAVESSENDDSDDSDGAAWGRGRQRRRSSGSEKSNQGQAAKSLLAAAEEERKSVVSAYGSMLEPDVTIVGPDGTTLAGEKMSSNKKAGVHPHTSFDQSGSAVSTPYNSDTEADLSELKSAQLLSMSISPIQSSPEAHRCVRQIVRGNYANFLDDAEKGLRRQRVYLVATDLSEEAAYALEWTIGTVLRDGDTLLAVYAVDEEIGVGGTDTPGGPATGVITAKQESDSLMKTLSNHQGLGAEGPGPSPLSNSVSASEADVNSMGKTEKDRYQAAVEVSSRCVKLLRKTRLQVRVVVEVFHCKSPKHMLTEVIDFLDPTLVILGSRGRNALKGPATRDRLLCLQHTPRHVENGDAATALLADLQHLAPSVAKHFRSRITSRNDASFRLINDLYFEEEEDSYIAISYVWHKASRDIPKKLVSPVGDLPFGWIQTVEQFPLPTAQGTFQAVLLERRANEGLWFDQVCIKQENEVEKNLAISCMDTIYRNARMVVVALDDISATWDEVQFLEGYYQQYVSSSLPLGQHPNHGLAPPIMQQHPVFRSFVERVLSSLWFERAWCVHEMRMGRNLVFLVPCDTDFEDESTRTIVRFTDSFFVHMLVLAREVVASSAMRKQVQTLLTHFTNHNEHKRLSTQFMDSQSASLEMRPLVPTIAEIFGLKAGGDPRLPAHLQILSANRDKTSIALNLCAAPIVLTPPSPFQRPSIEDECLRSLLLLSLASRDPLALCTTGHFLRLHDNSPSWLCAPSLVDSSSSHTTPPRFPPPSSPFHQTSDGLADSLHLSLVFISLPHCTQPPKTFRANLDRAHSFITLCLHHRVEAHPLFTLSQTAHRRASSLQTTFVQALACVLECGAPWLLDVLSEPHICLAPDTTLSPWTPPQHAPV</sequence>
<dbReference type="EMBL" id="WVTA01000005">
    <property type="protein sequence ID" value="KAK3210003.1"/>
    <property type="molecule type" value="Genomic_DNA"/>
</dbReference>
<dbReference type="Pfam" id="PF06985">
    <property type="entry name" value="HET"/>
    <property type="match status" value="1"/>
</dbReference>
<reference evidence="3 4" key="1">
    <citation type="submission" date="2021-02" db="EMBL/GenBank/DDBJ databases">
        <title>Genome assembly of Pseudopithomyces chartarum.</title>
        <authorList>
            <person name="Jauregui R."/>
            <person name="Singh J."/>
            <person name="Voisey C."/>
        </authorList>
    </citation>
    <scope>NUCLEOTIDE SEQUENCE [LARGE SCALE GENOMIC DNA]</scope>
    <source>
        <strain evidence="3 4">AGR01</strain>
    </source>
</reference>
<comment type="caution">
    <text evidence="3">The sequence shown here is derived from an EMBL/GenBank/DDBJ whole genome shotgun (WGS) entry which is preliminary data.</text>
</comment>